<reference evidence="4" key="2">
    <citation type="submission" date="2012-11" db="EMBL/GenBank/DDBJ databases">
        <authorList>
            <person name="Kuo A."/>
            <person name="Curtis B.A."/>
            <person name="Tanifuji G."/>
            <person name="Burki F."/>
            <person name="Gruber A."/>
            <person name="Irimia M."/>
            <person name="Maruyama S."/>
            <person name="Arias M.C."/>
            <person name="Ball S.G."/>
            <person name="Gile G.H."/>
            <person name="Hirakawa Y."/>
            <person name="Hopkins J.F."/>
            <person name="Rensing S.A."/>
            <person name="Schmutz J."/>
            <person name="Symeonidi A."/>
            <person name="Elias M."/>
            <person name="Eveleigh R.J."/>
            <person name="Herman E.K."/>
            <person name="Klute M.J."/>
            <person name="Nakayama T."/>
            <person name="Obornik M."/>
            <person name="Reyes-Prieto A."/>
            <person name="Armbrust E.V."/>
            <person name="Aves S.J."/>
            <person name="Beiko R.G."/>
            <person name="Coutinho P."/>
            <person name="Dacks J.B."/>
            <person name="Durnford D.G."/>
            <person name="Fast N.M."/>
            <person name="Green B.R."/>
            <person name="Grisdale C."/>
            <person name="Hempe F."/>
            <person name="Henrissat B."/>
            <person name="Hoppner M.P."/>
            <person name="Ishida K.-I."/>
            <person name="Kim E."/>
            <person name="Koreny L."/>
            <person name="Kroth P.G."/>
            <person name="Liu Y."/>
            <person name="Malik S.-B."/>
            <person name="Maier U.G."/>
            <person name="McRose D."/>
            <person name="Mock T."/>
            <person name="Neilson J.A."/>
            <person name="Onodera N.T."/>
            <person name="Poole A.M."/>
            <person name="Pritham E.J."/>
            <person name="Richards T.A."/>
            <person name="Rocap G."/>
            <person name="Roy S.W."/>
            <person name="Sarai C."/>
            <person name="Schaack S."/>
            <person name="Shirato S."/>
            <person name="Slamovits C.H."/>
            <person name="Spencer D.F."/>
            <person name="Suzuki S."/>
            <person name="Worden A.Z."/>
            <person name="Zauner S."/>
            <person name="Barry K."/>
            <person name="Bell C."/>
            <person name="Bharti A.K."/>
            <person name="Crow J.A."/>
            <person name="Grimwood J."/>
            <person name="Kramer R."/>
            <person name="Lindquist E."/>
            <person name="Lucas S."/>
            <person name="Salamov A."/>
            <person name="McFadden G.I."/>
            <person name="Lane C.E."/>
            <person name="Keeling P.J."/>
            <person name="Gray M.W."/>
            <person name="Grigoriev I.V."/>
            <person name="Archibald J.M."/>
        </authorList>
    </citation>
    <scope>NUCLEOTIDE SEQUENCE</scope>
    <source>
        <strain evidence="4">CCMP2712</strain>
    </source>
</reference>
<organism evidence="2">
    <name type="scientific">Guillardia theta (strain CCMP2712)</name>
    <name type="common">Cryptophyte</name>
    <dbReference type="NCBI Taxonomy" id="905079"/>
    <lineage>
        <taxon>Eukaryota</taxon>
        <taxon>Cryptophyceae</taxon>
        <taxon>Pyrenomonadales</taxon>
        <taxon>Geminigeraceae</taxon>
        <taxon>Guillardia</taxon>
    </lineage>
</organism>
<evidence type="ECO:0000313" key="2">
    <source>
        <dbReference type="EMBL" id="EKX36035.1"/>
    </source>
</evidence>
<dbReference type="Pfam" id="PF04784">
    <property type="entry name" value="DUF547"/>
    <property type="match status" value="1"/>
</dbReference>
<evidence type="ECO:0000313" key="3">
    <source>
        <dbReference type="EnsemblProtists" id="EKX36035"/>
    </source>
</evidence>
<sequence length="281" mass="31453">MTTLYGRHLSEDGTQLDYGGMAASEEYAGYKALAEGLREVDTRSMGEEERVAFFINVYNCLVIDAIISLGKPKDLLSRLRMYAEAAYNIGGATFSLNDIENGVLRGNQSPPTINPFAQKPFGEGDARAGIACKKPDPRIHFALNCGARGCPPIRFYRGEELDAMLDKAARSFCRSIEVDQDKGVVYMSQIFEWYENDFQSDSTDKPLVSAMSCNDELDKKASCVCACGCLVSRRKRPPISTLRFVKKYLDEDKKDALSRFLESGKELEVRYQQYDWGLNSS</sequence>
<dbReference type="GeneID" id="17292782"/>
<dbReference type="OMA" id="DNSICHA"/>
<reference evidence="3" key="3">
    <citation type="submission" date="2015-06" db="UniProtKB">
        <authorList>
            <consortium name="EnsemblProtists"/>
        </authorList>
    </citation>
    <scope>IDENTIFICATION</scope>
</reference>
<feature type="domain" description="DUF547" evidence="1">
    <location>
        <begin position="43"/>
        <end position="172"/>
    </location>
</feature>
<keyword evidence="4" id="KW-1185">Reference proteome</keyword>
<dbReference type="STRING" id="905079.L1IJP7"/>
<evidence type="ECO:0000313" key="4">
    <source>
        <dbReference type="Proteomes" id="UP000011087"/>
    </source>
</evidence>
<dbReference type="AlphaFoldDB" id="L1IJP7"/>
<dbReference type="InterPro" id="IPR006869">
    <property type="entry name" value="DUF547"/>
</dbReference>
<dbReference type="EnsemblProtists" id="EKX36035">
    <property type="protein sequence ID" value="EKX36035"/>
    <property type="gene ID" value="GUITHDRAFT_165845"/>
</dbReference>
<name>L1IJP7_GUITC</name>
<dbReference type="RefSeq" id="XP_005823015.1">
    <property type="nucleotide sequence ID" value="XM_005822958.1"/>
</dbReference>
<dbReference type="EMBL" id="JH993080">
    <property type="protein sequence ID" value="EKX36035.1"/>
    <property type="molecule type" value="Genomic_DNA"/>
</dbReference>
<feature type="non-terminal residue" evidence="2">
    <location>
        <position position="1"/>
    </location>
</feature>
<protein>
    <recommendedName>
        <fullName evidence="1">DUF547 domain-containing protein</fullName>
    </recommendedName>
</protein>
<dbReference type="eggNOG" id="ENOG502QS72">
    <property type="taxonomic scope" value="Eukaryota"/>
</dbReference>
<gene>
    <name evidence="2" type="ORF">GUITHDRAFT_165845</name>
</gene>
<dbReference type="PaxDb" id="55529-EKX36035"/>
<reference evidence="2 4" key="1">
    <citation type="journal article" date="2012" name="Nature">
        <title>Algal genomes reveal evolutionary mosaicism and the fate of nucleomorphs.</title>
        <authorList>
            <consortium name="DOE Joint Genome Institute"/>
            <person name="Curtis B.A."/>
            <person name="Tanifuji G."/>
            <person name="Burki F."/>
            <person name="Gruber A."/>
            <person name="Irimia M."/>
            <person name="Maruyama S."/>
            <person name="Arias M.C."/>
            <person name="Ball S.G."/>
            <person name="Gile G.H."/>
            <person name="Hirakawa Y."/>
            <person name="Hopkins J.F."/>
            <person name="Kuo A."/>
            <person name="Rensing S.A."/>
            <person name="Schmutz J."/>
            <person name="Symeonidi A."/>
            <person name="Elias M."/>
            <person name="Eveleigh R.J."/>
            <person name="Herman E.K."/>
            <person name="Klute M.J."/>
            <person name="Nakayama T."/>
            <person name="Obornik M."/>
            <person name="Reyes-Prieto A."/>
            <person name="Armbrust E.V."/>
            <person name="Aves S.J."/>
            <person name="Beiko R.G."/>
            <person name="Coutinho P."/>
            <person name="Dacks J.B."/>
            <person name="Durnford D.G."/>
            <person name="Fast N.M."/>
            <person name="Green B.R."/>
            <person name="Grisdale C.J."/>
            <person name="Hempel F."/>
            <person name="Henrissat B."/>
            <person name="Hoppner M.P."/>
            <person name="Ishida K."/>
            <person name="Kim E."/>
            <person name="Koreny L."/>
            <person name="Kroth P.G."/>
            <person name="Liu Y."/>
            <person name="Malik S.B."/>
            <person name="Maier U.G."/>
            <person name="McRose D."/>
            <person name="Mock T."/>
            <person name="Neilson J.A."/>
            <person name="Onodera N.T."/>
            <person name="Poole A.M."/>
            <person name="Pritham E.J."/>
            <person name="Richards T.A."/>
            <person name="Rocap G."/>
            <person name="Roy S.W."/>
            <person name="Sarai C."/>
            <person name="Schaack S."/>
            <person name="Shirato S."/>
            <person name="Slamovits C.H."/>
            <person name="Spencer D.F."/>
            <person name="Suzuki S."/>
            <person name="Worden A.Z."/>
            <person name="Zauner S."/>
            <person name="Barry K."/>
            <person name="Bell C."/>
            <person name="Bharti A.K."/>
            <person name="Crow J.A."/>
            <person name="Grimwood J."/>
            <person name="Kramer R."/>
            <person name="Lindquist E."/>
            <person name="Lucas S."/>
            <person name="Salamov A."/>
            <person name="McFadden G.I."/>
            <person name="Lane C.E."/>
            <person name="Keeling P.J."/>
            <person name="Gray M.W."/>
            <person name="Grigoriev I.V."/>
            <person name="Archibald J.M."/>
        </authorList>
    </citation>
    <scope>NUCLEOTIDE SEQUENCE</scope>
    <source>
        <strain evidence="2 4">CCMP2712</strain>
    </source>
</reference>
<dbReference type="Proteomes" id="UP000011087">
    <property type="component" value="Unassembled WGS sequence"/>
</dbReference>
<dbReference type="PANTHER" id="PTHR46361:SF3">
    <property type="entry name" value="ELECTRON CARRIER_ PROTEIN DISULFIDE OXIDOREDUCTASE"/>
    <property type="match status" value="1"/>
</dbReference>
<evidence type="ECO:0000259" key="1">
    <source>
        <dbReference type="Pfam" id="PF04784"/>
    </source>
</evidence>
<dbReference type="HOGENOM" id="CLU_054137_0_0_1"/>
<dbReference type="KEGG" id="gtt:GUITHDRAFT_165845"/>
<accession>L1IJP7</accession>
<proteinExistence type="predicted"/>
<dbReference type="OrthoDB" id="418495at2759"/>
<dbReference type="PANTHER" id="PTHR46361">
    <property type="entry name" value="ELECTRON CARRIER/ PROTEIN DISULFIDE OXIDOREDUCTASE"/>
    <property type="match status" value="1"/>
</dbReference>